<feature type="transmembrane region" description="Helical" evidence="5">
    <location>
        <begin position="91"/>
        <end position="111"/>
    </location>
</feature>
<keyword evidence="1" id="KW-0479">Metal-binding</keyword>
<evidence type="ECO:0000256" key="3">
    <source>
        <dbReference type="ARBA" id="ARBA00022833"/>
    </source>
</evidence>
<evidence type="ECO:0000313" key="8">
    <source>
        <dbReference type="Proteomes" id="UP001341840"/>
    </source>
</evidence>
<keyword evidence="5" id="KW-0472">Membrane</keyword>
<evidence type="ECO:0000259" key="6">
    <source>
        <dbReference type="PROSITE" id="PS51999"/>
    </source>
</evidence>
<keyword evidence="2 4" id="KW-0863">Zinc-finger</keyword>
<keyword evidence="3" id="KW-0862">Zinc</keyword>
<evidence type="ECO:0000313" key="7">
    <source>
        <dbReference type="EMBL" id="MED6112242.1"/>
    </source>
</evidence>
<evidence type="ECO:0000256" key="4">
    <source>
        <dbReference type="PROSITE-ProRule" id="PRU01343"/>
    </source>
</evidence>
<keyword evidence="5" id="KW-0812">Transmembrane</keyword>
<evidence type="ECO:0000256" key="2">
    <source>
        <dbReference type="ARBA" id="ARBA00022771"/>
    </source>
</evidence>
<reference evidence="7 8" key="1">
    <citation type="journal article" date="2023" name="Plants (Basel)">
        <title>Bridging the Gap: Combining Genomics and Transcriptomics Approaches to Understand Stylosanthes scabra, an Orphan Legume from the Brazilian Caatinga.</title>
        <authorList>
            <person name="Ferreira-Neto J.R.C."/>
            <person name="da Silva M.D."/>
            <person name="Binneck E."/>
            <person name="de Melo N.F."/>
            <person name="da Silva R.H."/>
            <person name="de Melo A.L.T.M."/>
            <person name="Pandolfi V."/>
            <person name="Bustamante F.O."/>
            <person name="Brasileiro-Vidal A.C."/>
            <person name="Benko-Iseppon A.M."/>
        </authorList>
    </citation>
    <scope>NUCLEOTIDE SEQUENCE [LARGE SCALE GENOMIC DNA]</scope>
    <source>
        <tissue evidence="7">Leaves</tissue>
    </source>
</reference>
<sequence length="116" mass="13317">MLSQTSRRSQSSSQRRPFLCEHGEPSVLRVSGTKDNPGRRFWGCRYYQVQDGCNFFCWADPPQEYGREEIAKLKKKVGTLKLRVKIAEWRLKVALVGGLVGWVCLLCLWVRSVGLL</sequence>
<feature type="domain" description="GRF-type" evidence="6">
    <location>
        <begin position="20"/>
        <end position="62"/>
    </location>
</feature>
<organism evidence="7 8">
    <name type="scientific">Stylosanthes scabra</name>
    <dbReference type="NCBI Taxonomy" id="79078"/>
    <lineage>
        <taxon>Eukaryota</taxon>
        <taxon>Viridiplantae</taxon>
        <taxon>Streptophyta</taxon>
        <taxon>Embryophyta</taxon>
        <taxon>Tracheophyta</taxon>
        <taxon>Spermatophyta</taxon>
        <taxon>Magnoliopsida</taxon>
        <taxon>eudicotyledons</taxon>
        <taxon>Gunneridae</taxon>
        <taxon>Pentapetalae</taxon>
        <taxon>rosids</taxon>
        <taxon>fabids</taxon>
        <taxon>Fabales</taxon>
        <taxon>Fabaceae</taxon>
        <taxon>Papilionoideae</taxon>
        <taxon>50 kb inversion clade</taxon>
        <taxon>dalbergioids sensu lato</taxon>
        <taxon>Dalbergieae</taxon>
        <taxon>Pterocarpus clade</taxon>
        <taxon>Stylosanthes</taxon>
    </lineage>
</organism>
<protein>
    <recommendedName>
        <fullName evidence="6">GRF-type domain-containing protein</fullName>
    </recommendedName>
</protein>
<keyword evidence="5" id="KW-1133">Transmembrane helix</keyword>
<dbReference type="PROSITE" id="PS51999">
    <property type="entry name" value="ZF_GRF"/>
    <property type="match status" value="1"/>
</dbReference>
<dbReference type="InterPro" id="IPR010666">
    <property type="entry name" value="Znf_GRF"/>
</dbReference>
<keyword evidence="8" id="KW-1185">Reference proteome</keyword>
<proteinExistence type="predicted"/>
<gene>
    <name evidence="7" type="ORF">PIB30_059902</name>
</gene>
<dbReference type="Pfam" id="PF06839">
    <property type="entry name" value="Zn_ribbon_GRF"/>
    <property type="match status" value="1"/>
</dbReference>
<dbReference type="Proteomes" id="UP001341840">
    <property type="component" value="Unassembled WGS sequence"/>
</dbReference>
<evidence type="ECO:0000256" key="1">
    <source>
        <dbReference type="ARBA" id="ARBA00022723"/>
    </source>
</evidence>
<comment type="caution">
    <text evidence="7">The sequence shown here is derived from an EMBL/GenBank/DDBJ whole genome shotgun (WGS) entry which is preliminary data.</text>
</comment>
<dbReference type="PANTHER" id="PTHR33248">
    <property type="entry name" value="ZINC ION-BINDING PROTEIN"/>
    <property type="match status" value="1"/>
</dbReference>
<evidence type="ECO:0000256" key="5">
    <source>
        <dbReference type="SAM" id="Phobius"/>
    </source>
</evidence>
<dbReference type="EMBL" id="JASCZI010000522">
    <property type="protein sequence ID" value="MED6112242.1"/>
    <property type="molecule type" value="Genomic_DNA"/>
</dbReference>
<name>A0ABU6QL46_9FABA</name>
<accession>A0ABU6QL46</accession>